<keyword evidence="4" id="KW-0408">Iron</keyword>
<name>X1D5P1_9ZZZZ</name>
<dbReference type="InterPro" id="IPR036188">
    <property type="entry name" value="FAD/NAD-bd_sf"/>
</dbReference>
<organism evidence="6">
    <name type="scientific">marine sediment metagenome</name>
    <dbReference type="NCBI Taxonomy" id="412755"/>
    <lineage>
        <taxon>unclassified sequences</taxon>
        <taxon>metagenomes</taxon>
        <taxon>ecological metagenomes</taxon>
    </lineage>
</organism>
<comment type="caution">
    <text evidence="6">The sequence shown here is derived from an EMBL/GenBank/DDBJ whole genome shotgun (WGS) entry which is preliminary data.</text>
</comment>
<dbReference type="SUPFAM" id="SSF51905">
    <property type="entry name" value="FAD/NAD(P)-binding domain"/>
    <property type="match status" value="1"/>
</dbReference>
<evidence type="ECO:0000256" key="1">
    <source>
        <dbReference type="ARBA" id="ARBA00022485"/>
    </source>
</evidence>
<protein>
    <recommendedName>
        <fullName evidence="7">FAD/NAD(P)-binding domain-containing protein</fullName>
    </recommendedName>
</protein>
<keyword evidence="3" id="KW-0560">Oxidoreductase</keyword>
<reference evidence="6" key="1">
    <citation type="journal article" date="2014" name="Front. Microbiol.">
        <title>High frequency of phylogenetically diverse reductive dehalogenase-homologous genes in deep subseafloor sedimentary metagenomes.</title>
        <authorList>
            <person name="Kawai M."/>
            <person name="Futagami T."/>
            <person name="Toyoda A."/>
            <person name="Takaki Y."/>
            <person name="Nishi S."/>
            <person name="Hori S."/>
            <person name="Arai W."/>
            <person name="Tsubouchi T."/>
            <person name="Morono Y."/>
            <person name="Uchiyama I."/>
            <person name="Ito T."/>
            <person name="Fujiyama A."/>
            <person name="Inagaki F."/>
            <person name="Takami H."/>
        </authorList>
    </citation>
    <scope>NUCLEOTIDE SEQUENCE</scope>
    <source>
        <strain evidence="6">Expedition CK06-06</strain>
    </source>
</reference>
<dbReference type="PANTHER" id="PTHR43498">
    <property type="entry name" value="FERREDOXIN:COB-COM HETERODISULFIDE REDUCTASE SUBUNIT A"/>
    <property type="match status" value="1"/>
</dbReference>
<gene>
    <name evidence="6" type="ORF">S01H4_43631</name>
</gene>
<dbReference type="AlphaFoldDB" id="X1D5P1"/>
<dbReference type="GO" id="GO:0016491">
    <property type="term" value="F:oxidoreductase activity"/>
    <property type="evidence" value="ECO:0007669"/>
    <property type="project" value="UniProtKB-KW"/>
</dbReference>
<dbReference type="Gene3D" id="3.50.50.60">
    <property type="entry name" value="FAD/NAD(P)-binding domain"/>
    <property type="match status" value="1"/>
</dbReference>
<evidence type="ECO:0000256" key="2">
    <source>
        <dbReference type="ARBA" id="ARBA00022723"/>
    </source>
</evidence>
<sequence length="97" mass="10090">MSFIEEPSKKTPILTETDVLVLGGGPAGLAAALASAREGVETMLVERYGCFGGVITQAMIGTIAWYRYANTVDAGGIGLEFETVAKNMGGSINIFGD</sequence>
<keyword evidence="2" id="KW-0479">Metal-binding</keyword>
<evidence type="ECO:0000256" key="5">
    <source>
        <dbReference type="ARBA" id="ARBA00023014"/>
    </source>
</evidence>
<dbReference type="PANTHER" id="PTHR43498:SF1">
    <property type="entry name" value="COB--COM HETERODISULFIDE REDUCTASE IRON-SULFUR SUBUNIT A"/>
    <property type="match status" value="1"/>
</dbReference>
<evidence type="ECO:0000256" key="4">
    <source>
        <dbReference type="ARBA" id="ARBA00023004"/>
    </source>
</evidence>
<evidence type="ECO:0008006" key="7">
    <source>
        <dbReference type="Google" id="ProtNLM"/>
    </source>
</evidence>
<dbReference type="GO" id="GO:0046872">
    <property type="term" value="F:metal ion binding"/>
    <property type="evidence" value="ECO:0007669"/>
    <property type="project" value="UniProtKB-KW"/>
</dbReference>
<keyword evidence="5" id="KW-0411">Iron-sulfur</keyword>
<dbReference type="EMBL" id="BART01024087">
    <property type="protein sequence ID" value="GAH00429.1"/>
    <property type="molecule type" value="Genomic_DNA"/>
</dbReference>
<dbReference type="InterPro" id="IPR039650">
    <property type="entry name" value="HdrA-like"/>
</dbReference>
<proteinExistence type="predicted"/>
<evidence type="ECO:0000256" key="3">
    <source>
        <dbReference type="ARBA" id="ARBA00023002"/>
    </source>
</evidence>
<dbReference type="GO" id="GO:0051539">
    <property type="term" value="F:4 iron, 4 sulfur cluster binding"/>
    <property type="evidence" value="ECO:0007669"/>
    <property type="project" value="UniProtKB-KW"/>
</dbReference>
<dbReference type="Pfam" id="PF12831">
    <property type="entry name" value="FAD_oxidored"/>
    <property type="match status" value="1"/>
</dbReference>
<keyword evidence="1" id="KW-0004">4Fe-4S</keyword>
<feature type="non-terminal residue" evidence="6">
    <location>
        <position position="97"/>
    </location>
</feature>
<accession>X1D5P1</accession>
<evidence type="ECO:0000313" key="6">
    <source>
        <dbReference type="EMBL" id="GAH00429.1"/>
    </source>
</evidence>